<dbReference type="Pfam" id="PF05973">
    <property type="entry name" value="Gp49"/>
    <property type="match status" value="1"/>
</dbReference>
<dbReference type="RefSeq" id="WP_092453979.1">
    <property type="nucleotide sequence ID" value="NZ_FOJI01000008.1"/>
</dbReference>
<dbReference type="OrthoDB" id="1954101at2"/>
<name>A0A1I0QHV0_9FIRM</name>
<dbReference type="EMBL" id="FOJI01000008">
    <property type="protein sequence ID" value="SEW26734.1"/>
    <property type="molecule type" value="Genomic_DNA"/>
</dbReference>
<dbReference type="AlphaFoldDB" id="A0A1I0QHV0"/>
<protein>
    <submittedName>
        <fullName evidence="1">Phage derived protein Gp49-like</fullName>
    </submittedName>
</protein>
<dbReference type="InterPro" id="IPR009241">
    <property type="entry name" value="HigB-like"/>
</dbReference>
<reference evidence="1 2" key="1">
    <citation type="submission" date="2016-10" db="EMBL/GenBank/DDBJ databases">
        <authorList>
            <person name="de Groot N.N."/>
        </authorList>
    </citation>
    <scope>NUCLEOTIDE SEQUENCE [LARGE SCALE GENOMIC DNA]</scope>
    <source>
        <strain evidence="1 2">DSM 9179</strain>
    </source>
</reference>
<gene>
    <name evidence="1" type="ORF">SAMN05421659_10843</name>
</gene>
<keyword evidence="2" id="KW-1185">Reference proteome</keyword>
<evidence type="ECO:0000313" key="1">
    <source>
        <dbReference type="EMBL" id="SEW26734.1"/>
    </source>
</evidence>
<evidence type="ECO:0000313" key="2">
    <source>
        <dbReference type="Proteomes" id="UP000199701"/>
    </source>
</evidence>
<dbReference type="STRING" id="99656.SAMN05421659_10843"/>
<organism evidence="1 2">
    <name type="scientific">[Clostridium] fimetarium</name>
    <dbReference type="NCBI Taxonomy" id="99656"/>
    <lineage>
        <taxon>Bacteria</taxon>
        <taxon>Bacillati</taxon>
        <taxon>Bacillota</taxon>
        <taxon>Clostridia</taxon>
        <taxon>Lachnospirales</taxon>
        <taxon>Lachnospiraceae</taxon>
    </lineage>
</organism>
<sequence>MKLIAHKTGGGKDVITDFIKKLPVKEKIDGLSILEAMESNNFNVLNTKTWQGKIKEVYFYKFNRIFYIVQGEEIVYLLHACKKQKNKTENIDKQIVIKRAKELEIEIGIKIL</sequence>
<dbReference type="Proteomes" id="UP000199701">
    <property type="component" value="Unassembled WGS sequence"/>
</dbReference>
<proteinExistence type="predicted"/>
<accession>A0A1I0QHV0</accession>